<dbReference type="GeneID" id="112693367"/>
<accession>A0A8B8GLQ0</accession>
<dbReference type="AlphaFoldDB" id="A0A8B8GLQ0"/>
<name>A0A8B8GLQ0_9HEMI</name>
<gene>
    <name evidence="2" type="primary">LOC112693367</name>
</gene>
<organism evidence="1 2">
    <name type="scientific">Sipha flava</name>
    <name type="common">yellow sugarcane aphid</name>
    <dbReference type="NCBI Taxonomy" id="143950"/>
    <lineage>
        <taxon>Eukaryota</taxon>
        <taxon>Metazoa</taxon>
        <taxon>Ecdysozoa</taxon>
        <taxon>Arthropoda</taxon>
        <taxon>Hexapoda</taxon>
        <taxon>Insecta</taxon>
        <taxon>Pterygota</taxon>
        <taxon>Neoptera</taxon>
        <taxon>Paraneoptera</taxon>
        <taxon>Hemiptera</taxon>
        <taxon>Sternorrhyncha</taxon>
        <taxon>Aphidomorpha</taxon>
        <taxon>Aphidoidea</taxon>
        <taxon>Aphididae</taxon>
        <taxon>Sipha</taxon>
    </lineage>
</organism>
<dbReference type="RefSeq" id="XP_025424179.1">
    <property type="nucleotide sequence ID" value="XM_025568394.1"/>
</dbReference>
<proteinExistence type="predicted"/>
<reference evidence="2" key="1">
    <citation type="submission" date="2025-08" db="UniProtKB">
        <authorList>
            <consortium name="RefSeq"/>
        </authorList>
    </citation>
    <scope>IDENTIFICATION</scope>
    <source>
        <tissue evidence="2">Whole body</tissue>
    </source>
</reference>
<dbReference type="Proteomes" id="UP000694846">
    <property type="component" value="Unplaced"/>
</dbReference>
<evidence type="ECO:0000313" key="2">
    <source>
        <dbReference type="RefSeq" id="XP_025424179.1"/>
    </source>
</evidence>
<protein>
    <submittedName>
        <fullName evidence="2">Uncharacterized protein LOC112693367</fullName>
    </submittedName>
</protein>
<evidence type="ECO:0000313" key="1">
    <source>
        <dbReference type="Proteomes" id="UP000694846"/>
    </source>
</evidence>
<keyword evidence="1" id="KW-1185">Reference proteome</keyword>
<dbReference type="OrthoDB" id="6603467at2759"/>
<sequence>MTAKHSEYFANELMKTCGRTVESGRHIPEFWFRMCCTGALVYMNYYKHRTFTDAPHATIVVLKSMPFACCFLTMSTMESQYTSACNTLADEFTTLNALMRTAADTDAETLIAASGAHCRLTWLTRLFNDEYSVPIFLTTVNLLLLQIFSMNDFMAMIIDGESFEPSYVHLEYMFDSFTWTWMWFRFWWICHHVDRLIKQVRRFDPARST</sequence>